<dbReference type="STRING" id="289377.HL41_03575"/>
<comment type="similarity">
    <text evidence="1 5">Belongs to the acetyltransferase family. RimI subfamily.</text>
</comment>
<dbReference type="InterPro" id="IPR050680">
    <property type="entry name" value="YpeA/RimI_acetyltransf"/>
</dbReference>
<evidence type="ECO:0000256" key="3">
    <source>
        <dbReference type="ARBA" id="ARBA00022679"/>
    </source>
</evidence>
<evidence type="ECO:0000256" key="2">
    <source>
        <dbReference type="ARBA" id="ARBA00022490"/>
    </source>
</evidence>
<accession>A0A075WSD0</accession>
<dbReference type="AlphaFoldDB" id="A0A075WSD0"/>
<evidence type="ECO:0000256" key="5">
    <source>
        <dbReference type="RuleBase" id="RU363094"/>
    </source>
</evidence>
<keyword evidence="8" id="KW-1185">Reference proteome</keyword>
<dbReference type="PROSITE" id="PS51186">
    <property type="entry name" value="GNAT"/>
    <property type="match status" value="1"/>
</dbReference>
<comment type="catalytic activity">
    <reaction evidence="5">
        <text>N-terminal L-alanyl-[ribosomal protein bS18] + acetyl-CoA = N-terminal N(alpha)-acetyl-L-alanyl-[ribosomal protein bS18] + CoA + H(+)</text>
        <dbReference type="Rhea" id="RHEA:43756"/>
        <dbReference type="Rhea" id="RHEA-COMP:10676"/>
        <dbReference type="Rhea" id="RHEA-COMP:10677"/>
        <dbReference type="ChEBI" id="CHEBI:15378"/>
        <dbReference type="ChEBI" id="CHEBI:57287"/>
        <dbReference type="ChEBI" id="CHEBI:57288"/>
        <dbReference type="ChEBI" id="CHEBI:64718"/>
        <dbReference type="ChEBI" id="CHEBI:83683"/>
        <dbReference type="EC" id="2.3.1.266"/>
    </reaction>
</comment>
<dbReference type="EC" id="2.3.1.266" evidence="5"/>
<evidence type="ECO:0000313" key="8">
    <source>
        <dbReference type="Proteomes" id="UP000028481"/>
    </source>
</evidence>
<dbReference type="eggNOG" id="COG0456">
    <property type="taxonomic scope" value="Bacteria"/>
</dbReference>
<dbReference type="GO" id="GO:0008999">
    <property type="term" value="F:protein-N-terminal-alanine acetyltransferase activity"/>
    <property type="evidence" value="ECO:0007669"/>
    <property type="project" value="UniProtKB-EC"/>
</dbReference>
<evidence type="ECO:0000256" key="1">
    <source>
        <dbReference type="ARBA" id="ARBA00005395"/>
    </source>
</evidence>
<keyword evidence="4" id="KW-0012">Acyltransferase</keyword>
<dbReference type="NCBIfam" id="TIGR01575">
    <property type="entry name" value="rimI"/>
    <property type="match status" value="1"/>
</dbReference>
<evidence type="ECO:0000313" key="7">
    <source>
        <dbReference type="EMBL" id="AIH03930.1"/>
    </source>
</evidence>
<evidence type="ECO:0000259" key="6">
    <source>
        <dbReference type="PROSITE" id="PS51186"/>
    </source>
</evidence>
<dbReference type="SUPFAM" id="SSF55729">
    <property type="entry name" value="Acyl-CoA N-acyltransferases (Nat)"/>
    <property type="match status" value="1"/>
</dbReference>
<dbReference type="OrthoDB" id="9796919at2"/>
<comment type="subcellular location">
    <subcellularLocation>
        <location evidence="5">Cytoplasm</location>
    </subcellularLocation>
</comment>
<dbReference type="InterPro" id="IPR006464">
    <property type="entry name" value="AcTrfase_RimI/Ard1"/>
</dbReference>
<dbReference type="RefSeq" id="WP_038060382.1">
    <property type="nucleotide sequence ID" value="NZ_CP008796.1"/>
</dbReference>
<dbReference type="PANTHER" id="PTHR43420:SF12">
    <property type="entry name" value="N-ACETYLTRANSFERASE DOMAIN-CONTAINING PROTEIN"/>
    <property type="match status" value="1"/>
</dbReference>
<dbReference type="Pfam" id="PF00583">
    <property type="entry name" value="Acetyltransf_1"/>
    <property type="match status" value="1"/>
</dbReference>
<organism evidence="7 8">
    <name type="scientific">Thermodesulfobacterium commune DSM 2178</name>
    <dbReference type="NCBI Taxonomy" id="289377"/>
    <lineage>
        <taxon>Bacteria</taxon>
        <taxon>Pseudomonadati</taxon>
        <taxon>Thermodesulfobacteriota</taxon>
        <taxon>Thermodesulfobacteria</taxon>
        <taxon>Thermodesulfobacteriales</taxon>
        <taxon>Thermodesulfobacteriaceae</taxon>
        <taxon>Thermodesulfobacterium</taxon>
    </lineage>
</organism>
<dbReference type="PaxDb" id="289377-HL41_03575"/>
<gene>
    <name evidence="7" type="ORF">HL41_03575</name>
</gene>
<dbReference type="InterPro" id="IPR000182">
    <property type="entry name" value="GNAT_dom"/>
</dbReference>
<sequence length="145" mass="17403">MFKIEVLDQEKDLEFIALTEKELFKDESWDYTRLLSEFKNSFSQIWVLTKEKEKLGYLVFRIILDEAELLRIGIKKEHQNKGLGTYFLKEFLNHLKQQGVKKVHLELKIDNHPALKLYQKMGFQKVYVRPNYYRNSDALVMTKDL</sequence>
<keyword evidence="2 5" id="KW-0963">Cytoplasm</keyword>
<dbReference type="EMBL" id="CP008796">
    <property type="protein sequence ID" value="AIH03930.1"/>
    <property type="molecule type" value="Genomic_DNA"/>
</dbReference>
<dbReference type="KEGG" id="tcm:HL41_03575"/>
<dbReference type="Gene3D" id="3.40.630.30">
    <property type="match status" value="1"/>
</dbReference>
<proteinExistence type="inferred from homology"/>
<dbReference type="InterPro" id="IPR016181">
    <property type="entry name" value="Acyl_CoA_acyltransferase"/>
</dbReference>
<name>A0A075WSD0_9BACT</name>
<comment type="function">
    <text evidence="5">Acetylates the N-terminal alanine of ribosomal protein bS18.</text>
</comment>
<evidence type="ECO:0000256" key="4">
    <source>
        <dbReference type="ARBA" id="ARBA00023315"/>
    </source>
</evidence>
<dbReference type="PANTHER" id="PTHR43420">
    <property type="entry name" value="ACETYLTRANSFERASE"/>
    <property type="match status" value="1"/>
</dbReference>
<dbReference type="HOGENOM" id="CLU_013985_23_2_0"/>
<dbReference type="Proteomes" id="UP000028481">
    <property type="component" value="Chromosome"/>
</dbReference>
<feature type="domain" description="N-acetyltransferase" evidence="6">
    <location>
        <begin position="2"/>
        <end position="145"/>
    </location>
</feature>
<dbReference type="GO" id="GO:0005737">
    <property type="term" value="C:cytoplasm"/>
    <property type="evidence" value="ECO:0007669"/>
    <property type="project" value="UniProtKB-SubCell"/>
</dbReference>
<reference evidence="7 8" key="1">
    <citation type="journal article" date="2015" name="Genome Announc.">
        <title>Genome Sequence of a Sulfate-Reducing Thermophilic Bacterium, Thermodesulfobacterium commune DSM 2178T (Phylum Thermodesulfobacteria).</title>
        <authorList>
            <person name="Bhatnagar S."/>
            <person name="Badger J.H."/>
            <person name="Madupu R."/>
            <person name="Khouri H.M."/>
            <person name="O'Connor E.M."/>
            <person name="Robb F.T."/>
            <person name="Ward N.L."/>
            <person name="Eisen J.A."/>
        </authorList>
    </citation>
    <scope>NUCLEOTIDE SEQUENCE [LARGE SCALE GENOMIC DNA]</scope>
    <source>
        <strain evidence="7 8">DSM 2178</strain>
    </source>
</reference>
<dbReference type="CDD" id="cd04301">
    <property type="entry name" value="NAT_SF"/>
    <property type="match status" value="1"/>
</dbReference>
<keyword evidence="3" id="KW-0808">Transferase</keyword>
<protein>
    <recommendedName>
        <fullName evidence="5">[Ribosomal protein bS18]-alanine N-acetyltransferase</fullName>
        <ecNumber evidence="5">2.3.1.266</ecNumber>
    </recommendedName>
</protein>